<organism evidence="4 5">
    <name type="scientific">Belnapia arida</name>
    <dbReference type="NCBI Taxonomy" id="2804533"/>
    <lineage>
        <taxon>Bacteria</taxon>
        <taxon>Pseudomonadati</taxon>
        <taxon>Pseudomonadota</taxon>
        <taxon>Alphaproteobacteria</taxon>
        <taxon>Acetobacterales</taxon>
        <taxon>Roseomonadaceae</taxon>
        <taxon>Belnapia</taxon>
    </lineage>
</organism>
<gene>
    <name evidence="4" type="ORF">JMJ56_31280</name>
</gene>
<accession>A0ABS1UGP5</accession>
<dbReference type="SUPFAM" id="SSF53822">
    <property type="entry name" value="Periplasmic binding protein-like I"/>
    <property type="match status" value="1"/>
</dbReference>
<feature type="domain" description="Leucine-binding protein" evidence="3">
    <location>
        <begin position="141"/>
        <end position="493"/>
    </location>
</feature>
<evidence type="ECO:0000313" key="4">
    <source>
        <dbReference type="EMBL" id="MBL6082451.1"/>
    </source>
</evidence>
<evidence type="ECO:0000256" key="2">
    <source>
        <dbReference type="ARBA" id="ARBA00022729"/>
    </source>
</evidence>
<dbReference type="EMBL" id="JAETWB010000070">
    <property type="protein sequence ID" value="MBL6082451.1"/>
    <property type="molecule type" value="Genomic_DNA"/>
</dbReference>
<dbReference type="Proteomes" id="UP000660885">
    <property type="component" value="Unassembled WGS sequence"/>
</dbReference>
<dbReference type="CDD" id="cd06343">
    <property type="entry name" value="PBP1_ABC_ligand_binding-like"/>
    <property type="match status" value="1"/>
</dbReference>
<protein>
    <submittedName>
        <fullName evidence="4">ABC transporter substrate-binding protein</fullName>
    </submittedName>
</protein>
<dbReference type="PANTHER" id="PTHR47235:SF1">
    <property type="entry name" value="BLR6548 PROTEIN"/>
    <property type="match status" value="1"/>
</dbReference>
<keyword evidence="5" id="KW-1185">Reference proteome</keyword>
<name>A0ABS1UGP5_9PROT</name>
<dbReference type="Gene3D" id="3.40.50.2300">
    <property type="match status" value="2"/>
</dbReference>
<evidence type="ECO:0000313" key="5">
    <source>
        <dbReference type="Proteomes" id="UP000660885"/>
    </source>
</evidence>
<evidence type="ECO:0000259" key="3">
    <source>
        <dbReference type="Pfam" id="PF13458"/>
    </source>
</evidence>
<dbReference type="InterPro" id="IPR028081">
    <property type="entry name" value="Leu-bd"/>
</dbReference>
<dbReference type="Pfam" id="PF13458">
    <property type="entry name" value="Peripla_BP_6"/>
    <property type="match status" value="1"/>
</dbReference>
<proteinExistence type="inferred from homology"/>
<evidence type="ECO:0000256" key="1">
    <source>
        <dbReference type="ARBA" id="ARBA00010062"/>
    </source>
</evidence>
<comment type="similarity">
    <text evidence="1">Belongs to the leucine-binding protein family.</text>
</comment>
<dbReference type="PANTHER" id="PTHR47235">
    <property type="entry name" value="BLR6548 PROTEIN"/>
    <property type="match status" value="1"/>
</dbReference>
<keyword evidence="2" id="KW-0732">Signal</keyword>
<dbReference type="RefSeq" id="WP_202835734.1">
    <property type="nucleotide sequence ID" value="NZ_JAETWB010000070.1"/>
</dbReference>
<comment type="caution">
    <text evidence="4">The sequence shown here is derived from an EMBL/GenBank/DDBJ whole genome shotgun (WGS) entry which is preliminary data.</text>
</comment>
<sequence length="509" mass="55878">MAGALWYKPKPRDANGASVRARAHAEELQAAEEAIAGEVLKRMVELGRPSMSAPHGPDHKWASMRSLRRFVQEDGFSSKATTVVLGLQRCGRMSGPAQQRRENIMTTRRRVLAGAAATVTVPFGAPRIAAAQASPGVTATEIRIGNTMSYSGPVSGLGIQGKTMDAYFRKMNDDGGVAGRRIRFLTYDDGYSPPKTVEQVRRLVEQDQVACLFSNLGTPTNSAVLRYLNQRKVPNLFPSTGADKWSNYQDFPWTIGFPPSYRIEAQLYAKHILAAHPGGRIAILHQNDDFGRDYVHGVRDVLGSKFEEATKVLSYESTDPTIDQQIISLQSNGCQGLVLAVTAKFASMAIRKLHEIGWKPTTCVHYGANSVGVVIQPAGLEKAVGLTTAAYLKDPTDPAWAQDPGMLQWRAFMARYMPDADLTDANSVYGYSAAQAMTQVLQQCGQDASRENIMRQATNLKDVEIPTLLPGIRLNSSPTNYRPIRQMQLQRFNGTTYDRFGTLMEGSIS</sequence>
<reference evidence="4 5" key="1">
    <citation type="submission" date="2021-01" db="EMBL/GenBank/DDBJ databases">
        <title>Belnapia mucosa sp. nov. and Belnapia arida sp. nov., isolated from the Tabernas Desert (Almeria, Spain).</title>
        <authorList>
            <person name="Molina-Menor E."/>
            <person name="Vidal-Verdu A."/>
            <person name="Calonge A."/>
            <person name="Satari L."/>
            <person name="Pereto J."/>
            <person name="Porcar M."/>
        </authorList>
    </citation>
    <scope>NUCLEOTIDE SEQUENCE [LARGE SCALE GENOMIC DNA]</scope>
    <source>
        <strain evidence="4 5">T18</strain>
    </source>
</reference>
<dbReference type="InterPro" id="IPR028082">
    <property type="entry name" value="Peripla_BP_I"/>
</dbReference>